<reference evidence="1 2" key="1">
    <citation type="journal article" date="2018" name="Sci. Rep.">
        <title>Genomic signatures of local adaptation to the degree of environmental predictability in rotifers.</title>
        <authorList>
            <person name="Franch-Gras L."/>
            <person name="Hahn C."/>
            <person name="Garcia-Roger E.M."/>
            <person name="Carmona M.J."/>
            <person name="Serra M."/>
            <person name="Gomez A."/>
        </authorList>
    </citation>
    <scope>NUCLEOTIDE SEQUENCE [LARGE SCALE GENOMIC DNA]</scope>
    <source>
        <strain evidence="1">HYR1</strain>
    </source>
</reference>
<organism evidence="1 2">
    <name type="scientific">Brachionus plicatilis</name>
    <name type="common">Marine rotifer</name>
    <name type="synonym">Brachionus muelleri</name>
    <dbReference type="NCBI Taxonomy" id="10195"/>
    <lineage>
        <taxon>Eukaryota</taxon>
        <taxon>Metazoa</taxon>
        <taxon>Spiralia</taxon>
        <taxon>Gnathifera</taxon>
        <taxon>Rotifera</taxon>
        <taxon>Eurotatoria</taxon>
        <taxon>Monogononta</taxon>
        <taxon>Pseudotrocha</taxon>
        <taxon>Ploima</taxon>
        <taxon>Brachionidae</taxon>
        <taxon>Brachionus</taxon>
    </lineage>
</organism>
<feature type="non-terminal residue" evidence="1">
    <location>
        <position position="1"/>
    </location>
</feature>
<comment type="caution">
    <text evidence="1">The sequence shown here is derived from an EMBL/GenBank/DDBJ whole genome shotgun (WGS) entry which is preliminary data.</text>
</comment>
<dbReference type="AlphaFoldDB" id="A0A3M7R0X9"/>
<sequence length="81" mass="9794">KQVEYLNILEESIEDQLEKKNIFDHLIMIMNFKLPKKIAFVFKNQLLGRIIQGLRNQELFDQSKQILTVLTQELNYQDWQK</sequence>
<protein>
    <submittedName>
        <fullName evidence="1">Uncharacterized protein</fullName>
    </submittedName>
</protein>
<gene>
    <name evidence="1" type="ORF">BpHYR1_003196</name>
</gene>
<proteinExistence type="predicted"/>
<dbReference type="Proteomes" id="UP000276133">
    <property type="component" value="Unassembled WGS sequence"/>
</dbReference>
<keyword evidence="2" id="KW-1185">Reference proteome</keyword>
<name>A0A3M7R0X9_BRAPC</name>
<evidence type="ECO:0000313" key="2">
    <source>
        <dbReference type="Proteomes" id="UP000276133"/>
    </source>
</evidence>
<evidence type="ECO:0000313" key="1">
    <source>
        <dbReference type="EMBL" id="RNA16885.1"/>
    </source>
</evidence>
<accession>A0A3M7R0X9</accession>
<dbReference type="EMBL" id="REGN01004599">
    <property type="protein sequence ID" value="RNA16885.1"/>
    <property type="molecule type" value="Genomic_DNA"/>
</dbReference>